<evidence type="ECO:0000313" key="1">
    <source>
        <dbReference type="EMBL" id="CAF2099323.1"/>
    </source>
</evidence>
<organism evidence="1">
    <name type="scientific">Brassica napus</name>
    <name type="common">Rape</name>
    <dbReference type="NCBI Taxonomy" id="3708"/>
    <lineage>
        <taxon>Eukaryota</taxon>
        <taxon>Viridiplantae</taxon>
        <taxon>Streptophyta</taxon>
        <taxon>Embryophyta</taxon>
        <taxon>Tracheophyta</taxon>
        <taxon>Spermatophyta</taxon>
        <taxon>Magnoliopsida</taxon>
        <taxon>eudicotyledons</taxon>
        <taxon>Gunneridae</taxon>
        <taxon>Pentapetalae</taxon>
        <taxon>rosids</taxon>
        <taxon>malvids</taxon>
        <taxon>Brassicales</taxon>
        <taxon>Brassicaceae</taxon>
        <taxon>Brassiceae</taxon>
        <taxon>Brassica</taxon>
    </lineage>
</organism>
<reference evidence="1" key="1">
    <citation type="submission" date="2021-01" db="EMBL/GenBank/DDBJ databases">
        <authorList>
            <consortium name="Genoscope - CEA"/>
            <person name="William W."/>
        </authorList>
    </citation>
    <scope>NUCLEOTIDE SEQUENCE</scope>
</reference>
<accession>A0A816TGS8</accession>
<dbReference type="EMBL" id="HG994359">
    <property type="protein sequence ID" value="CAF2099323.1"/>
    <property type="molecule type" value="Genomic_DNA"/>
</dbReference>
<proteinExistence type="predicted"/>
<sequence>MFSLLPSCIRGMILVMIRLVFFLVDMRFNSLKLDASLSHKVRRTNFDLQIIIVLDFV</sequence>
<name>A0A816TGS8_BRANA</name>
<dbReference type="Proteomes" id="UP001295469">
    <property type="component" value="Chromosome A05"/>
</dbReference>
<gene>
    <name evidence="1" type="ORF">DARMORV10_A05P26420.1</name>
</gene>
<dbReference type="AlphaFoldDB" id="A0A816TGS8"/>
<protein>
    <submittedName>
        <fullName evidence="1">(rape) hypothetical protein</fullName>
    </submittedName>
</protein>